<dbReference type="KEGG" id="lpav:PLANPX_4592"/>
<proteinExistence type="predicted"/>
<dbReference type="AlphaFoldDB" id="A0A5K7XDX3"/>
<dbReference type="InterPro" id="IPR036465">
    <property type="entry name" value="vWFA_dom_sf"/>
</dbReference>
<dbReference type="Gene3D" id="3.40.50.410">
    <property type="entry name" value="von Willebrand factor, type A domain"/>
    <property type="match status" value="1"/>
</dbReference>
<dbReference type="Pfam" id="PF00092">
    <property type="entry name" value="VWA"/>
    <property type="match status" value="1"/>
</dbReference>
<evidence type="ECO:0000313" key="4">
    <source>
        <dbReference type="Proteomes" id="UP000326837"/>
    </source>
</evidence>
<name>A0A5K7XDX3_9BACT</name>
<sequence>MAGNPTAPPLADGDVDIPRATRFIRGDSAAWATSLLVHAAALTAMTVASLAIPIVQAPVDLALESFELPEPAPLSDEFASSDVASSEIGAMGTGGVSGALASGVDFSEQSIVMEQADLLADTGNRVAVELGTEISQGPQFLSTVSVQGAGSVGSSGAEGAIDRLTHEILTSLEQRPTMVVWMFDQSGSLREERERVIKRFQRIYEELGVIDAADNPAFRRHKDKPLLTAVVGFGAEPTMLTKEPTDRMEEIKQAIKRISDDETGQENVFRAVGMVAEKFRTYRSAKNGKRHVMIVVFTDEAGDDIPLVDDTVSVCRKYAMPVYVVGRPAPFGRDTAYVKYIDPDPKFDQRPQWVPVSLGPESLMPEALKLRFADQGNDDELLDSGFGPYALTRLCYETGGLYFTSHPNRVVGRHISGDETKNLSAHIAMFFDADAMRRYQPDYVPAQEYARLLQTNRARSALIQAAQMSWTSPMENVRLRFPKRDEAELAQALSLAQRSAAILQPKLDAICQTLLAGEPDRAKLEEPRWQAGYDLALGRALAVKTRTDGYNVLLAEAKQGKAFKDDRNNTWVLRPDKAFANTSLEKLAGKAEEYLTRVTKDHPGTPWAAMAERELSTPLGWRWDEAFTPLPPIEPPSNNPPRPPRPEPQGPPRRDPPPL</sequence>
<evidence type="ECO:0000259" key="2">
    <source>
        <dbReference type="PROSITE" id="PS50234"/>
    </source>
</evidence>
<dbReference type="Proteomes" id="UP000326837">
    <property type="component" value="Chromosome"/>
</dbReference>
<reference evidence="4" key="1">
    <citation type="submission" date="2019-10" db="EMBL/GenBank/DDBJ databases">
        <title>Lacipirellula parvula gen. nov., sp. nov., representing a lineage of planctomycetes widespread in freshwater anoxic habitats, and description of the family Lacipirellulaceae.</title>
        <authorList>
            <person name="Dedysh S.N."/>
            <person name="Kulichevskaya I.S."/>
            <person name="Beletsky A.V."/>
            <person name="Rakitin A.L."/>
            <person name="Mardanov A.V."/>
            <person name="Ivanova A.A."/>
            <person name="Saltykova V.X."/>
            <person name="Rijpstra W.I.C."/>
            <person name="Sinninghe Damste J.S."/>
            <person name="Ravin N.V."/>
        </authorList>
    </citation>
    <scope>NUCLEOTIDE SEQUENCE [LARGE SCALE GENOMIC DNA]</scope>
    <source>
        <strain evidence="4">PX69</strain>
    </source>
</reference>
<dbReference type="EMBL" id="AP021861">
    <property type="protein sequence ID" value="BBO34980.1"/>
    <property type="molecule type" value="Genomic_DNA"/>
</dbReference>
<dbReference type="InterPro" id="IPR002035">
    <property type="entry name" value="VWF_A"/>
</dbReference>
<evidence type="ECO:0000256" key="1">
    <source>
        <dbReference type="SAM" id="MobiDB-lite"/>
    </source>
</evidence>
<feature type="domain" description="VWFA" evidence="2">
    <location>
        <begin position="178"/>
        <end position="326"/>
    </location>
</feature>
<dbReference type="SUPFAM" id="SSF53300">
    <property type="entry name" value="vWA-like"/>
    <property type="match status" value="1"/>
</dbReference>
<protein>
    <recommendedName>
        <fullName evidence="2">VWFA domain-containing protein</fullName>
    </recommendedName>
</protein>
<dbReference type="PROSITE" id="PS50234">
    <property type="entry name" value="VWFA"/>
    <property type="match status" value="1"/>
</dbReference>
<evidence type="ECO:0000313" key="3">
    <source>
        <dbReference type="EMBL" id="BBO34980.1"/>
    </source>
</evidence>
<dbReference type="RefSeq" id="WP_172992208.1">
    <property type="nucleotide sequence ID" value="NZ_AP021861.1"/>
</dbReference>
<accession>A0A5K7XDX3</accession>
<dbReference type="CDD" id="cd00198">
    <property type="entry name" value="vWFA"/>
    <property type="match status" value="1"/>
</dbReference>
<feature type="compositionally biased region" description="Pro residues" evidence="1">
    <location>
        <begin position="629"/>
        <end position="651"/>
    </location>
</feature>
<feature type="region of interest" description="Disordered" evidence="1">
    <location>
        <begin position="624"/>
        <end position="659"/>
    </location>
</feature>
<keyword evidence="4" id="KW-1185">Reference proteome</keyword>
<gene>
    <name evidence="3" type="ORF">PLANPX_4592</name>
</gene>
<organism evidence="3 4">
    <name type="scientific">Lacipirellula parvula</name>
    <dbReference type="NCBI Taxonomy" id="2650471"/>
    <lineage>
        <taxon>Bacteria</taxon>
        <taxon>Pseudomonadati</taxon>
        <taxon>Planctomycetota</taxon>
        <taxon>Planctomycetia</taxon>
        <taxon>Pirellulales</taxon>
        <taxon>Lacipirellulaceae</taxon>
        <taxon>Lacipirellula</taxon>
    </lineage>
</organism>